<dbReference type="Gene3D" id="3.40.395.10">
    <property type="entry name" value="Adenoviral Proteinase, Chain A"/>
    <property type="match status" value="1"/>
</dbReference>
<dbReference type="SUPFAM" id="SSF54001">
    <property type="entry name" value="Cysteine proteinases"/>
    <property type="match status" value="2"/>
</dbReference>
<sequence>MAPSDYRIDETISKYMPDGIKANQMMLFPDRSTGQKTLPMVYGRYAGGEDDETGPTFEETLEEGLKFKQPPWYVARTDWPEEDTRFEDVQAWNPHCTDLGKFIIKANKLQWLSSFEAGAVLRIIARGMAPLFHIYEWPLTIHATNDNKDSTNTAFRKDVRYERPSFDFYVETGGSRFAGGLANFVSTDAPGGFHWGAYIWDWKSRIIYIFDSGRSGRVQRAKRLVKSWFLLLSEHWLLDHMDYILVGSSEQEYGWECGYLALTALQHWVRGHVGLPPSEVVKLGKVPKDTWIEAYHPINLCNFTMNQEMVGVSRFEDVQAWNPHCTDLGKFIIKANKLQWLSSFEAGAVLRIIARGMAPLFHIYEWPLTIHATNDNKDSTNTAFRKDVRGFHWGAYIWDWKSRIIYIFDSGRSGRVQRAKRLVKSWFLLLSEHWLLDHMDYILVGSSEQEYGWECGYLALTALQHWVRGHVGLPPSEVVRLGKVPKVAAKWFGPPMAAPPEGELLLRDWPIRRLDDEVVDYDELLQTTVASLCEMAANELGMEGDHLIKGMAIRFPFRQWKWTKHKEIAPSETLTTLGGPSPSRFTWNYRTARWCRVITEASFLRGNITRITLPEEDFFATVEMSDAESQNESDLFSVNEEDEEYMDIAWRVDQLQAIADAALAIGEDPPAEYIEASNALAQLEARMDEDERAAEMAYRARRRIQPTCLWRPPAFGCHEVRLRGWSPVRGEFTHVTAVTNRPTKGHVGWPQRAQVDYDPEEGLIISRREDWSRVTTRRDEWLRTSPPAALDDTDNPLGHEDAERIEAGDDEAFDQDSNEGQEPLGMDYSRSTRDSASPLPSSNRDEDPILNPRESSSELSDPFVGSPTDPFAEVPSPTLRALQLSSELSDFSIDTPSDLLFDNSEGDEAAKKIAAEERKTTTKKIVVARKHTKPVKKITGEVDLNTPTKSGAQSQPQLYTPVPPQPVLQEPDSILRRGTRERRPTKRAFDQPETPRQTPSKKAKTPVVTPKAIAPQRTPMMNLVDYSDFEGTTVEQLGREEVVLDPFDQAVRGIEPHTNHTVWTKDCQPSEKGAGDKLGVAGAIMAYTGRALARLELRQSRQIPHSLRSDSFVSLQPPGLMSREVWPEIHSAVREHLIAYHGSQGTRLSRAERAAKRDSNRS</sequence>
<gene>
    <name evidence="3" type="ORF">L249_0754</name>
</gene>
<feature type="compositionally biased region" description="Basic residues" evidence="2">
    <location>
        <begin position="977"/>
        <end position="986"/>
    </location>
</feature>
<comment type="caution">
    <text evidence="3">The sequence shown here is derived from an EMBL/GenBank/DDBJ whole genome shotgun (WGS) entry which is preliminary data.</text>
</comment>
<keyword evidence="4" id="KW-1185">Reference proteome</keyword>
<name>A0A367LCH0_9HYPO</name>
<protein>
    <submittedName>
        <fullName evidence="3">Uncharacterized protein</fullName>
    </submittedName>
</protein>
<accession>A0A367LCH0</accession>
<feature type="coiled-coil region" evidence="1">
    <location>
        <begin position="673"/>
        <end position="700"/>
    </location>
</feature>
<feature type="region of interest" description="Disordered" evidence="2">
    <location>
        <begin position="937"/>
        <end position="1010"/>
    </location>
</feature>
<reference evidence="3 4" key="1">
    <citation type="journal article" date="2015" name="BMC Genomics">
        <title>Insights from the genome of Ophiocordyceps polyrhachis-furcata to pathogenicity and host specificity in insect fungi.</title>
        <authorList>
            <person name="Wichadakul D."/>
            <person name="Kobmoo N."/>
            <person name="Ingsriswang S."/>
            <person name="Tangphatsornruang S."/>
            <person name="Chantasingh D."/>
            <person name="Luangsa-ard J.J."/>
            <person name="Eurwilaichitr L."/>
        </authorList>
    </citation>
    <scope>NUCLEOTIDE SEQUENCE [LARGE SCALE GENOMIC DNA]</scope>
    <source>
        <strain evidence="3 4">BCC 54312</strain>
    </source>
</reference>
<dbReference type="Proteomes" id="UP000253664">
    <property type="component" value="Unassembled WGS sequence"/>
</dbReference>
<evidence type="ECO:0000256" key="2">
    <source>
        <dbReference type="SAM" id="MobiDB-lite"/>
    </source>
</evidence>
<dbReference type="AlphaFoldDB" id="A0A367LCH0"/>
<evidence type="ECO:0000313" key="4">
    <source>
        <dbReference type="Proteomes" id="UP000253664"/>
    </source>
</evidence>
<evidence type="ECO:0000313" key="3">
    <source>
        <dbReference type="EMBL" id="RCI12116.1"/>
    </source>
</evidence>
<feature type="region of interest" description="Disordered" evidence="2">
    <location>
        <begin position="806"/>
        <end position="877"/>
    </location>
</feature>
<proteinExistence type="predicted"/>
<evidence type="ECO:0000256" key="1">
    <source>
        <dbReference type="SAM" id="Coils"/>
    </source>
</evidence>
<feature type="compositionally biased region" description="Polar residues" evidence="2">
    <location>
        <begin position="945"/>
        <end position="958"/>
    </location>
</feature>
<dbReference type="EMBL" id="LKCN02000007">
    <property type="protein sequence ID" value="RCI12116.1"/>
    <property type="molecule type" value="Genomic_DNA"/>
</dbReference>
<organism evidence="3 4">
    <name type="scientific">Ophiocordyceps polyrhachis-furcata BCC 54312</name>
    <dbReference type="NCBI Taxonomy" id="1330021"/>
    <lineage>
        <taxon>Eukaryota</taxon>
        <taxon>Fungi</taxon>
        <taxon>Dikarya</taxon>
        <taxon>Ascomycota</taxon>
        <taxon>Pezizomycotina</taxon>
        <taxon>Sordariomycetes</taxon>
        <taxon>Hypocreomycetidae</taxon>
        <taxon>Hypocreales</taxon>
        <taxon>Ophiocordycipitaceae</taxon>
        <taxon>Ophiocordyceps</taxon>
    </lineage>
</organism>
<keyword evidence="1" id="KW-0175">Coiled coil</keyword>
<feature type="compositionally biased region" description="Acidic residues" evidence="2">
    <location>
        <begin position="808"/>
        <end position="819"/>
    </location>
</feature>
<dbReference type="STRING" id="1330021.A0A367LCH0"/>
<dbReference type="InterPro" id="IPR038765">
    <property type="entry name" value="Papain-like_cys_pep_sf"/>
</dbReference>